<evidence type="ECO:0000259" key="7">
    <source>
        <dbReference type="Pfam" id="PF09334"/>
    </source>
</evidence>
<dbReference type="PANTHER" id="PTHR45794">
    <property type="entry name" value="LEUCYL-TRNA SYNTHETASE"/>
    <property type="match status" value="1"/>
</dbReference>
<keyword evidence="4" id="KW-0067">ATP-binding</keyword>
<evidence type="ECO:0000256" key="6">
    <source>
        <dbReference type="ARBA" id="ARBA00023146"/>
    </source>
</evidence>
<dbReference type="Proteomes" id="UP000194236">
    <property type="component" value="Unassembled WGS sequence"/>
</dbReference>
<keyword evidence="3" id="KW-0547">Nucleotide-binding</keyword>
<evidence type="ECO:0000256" key="5">
    <source>
        <dbReference type="ARBA" id="ARBA00022917"/>
    </source>
</evidence>
<dbReference type="GO" id="GO:0006429">
    <property type="term" value="P:leucyl-tRNA aminoacylation"/>
    <property type="evidence" value="ECO:0007669"/>
    <property type="project" value="InterPro"/>
</dbReference>
<dbReference type="OrthoDB" id="10249672at2759"/>
<keyword evidence="2" id="KW-0436">Ligase</keyword>
<comment type="similarity">
    <text evidence="1">Belongs to the class-I aminoacyl-tRNA synthetase family.</text>
</comment>
<dbReference type="Gene3D" id="3.40.50.620">
    <property type="entry name" value="HUPs"/>
    <property type="match status" value="1"/>
</dbReference>
<feature type="non-terminal residue" evidence="8">
    <location>
        <position position="124"/>
    </location>
</feature>
<evidence type="ECO:0000256" key="4">
    <source>
        <dbReference type="ARBA" id="ARBA00022840"/>
    </source>
</evidence>
<reference evidence="8 9" key="1">
    <citation type="submission" date="2017-03" db="EMBL/GenBank/DDBJ databases">
        <title>Genome Survey of Euroglyphus maynei.</title>
        <authorList>
            <person name="Arlian L.G."/>
            <person name="Morgan M.S."/>
            <person name="Rider S.D."/>
        </authorList>
    </citation>
    <scope>NUCLEOTIDE SEQUENCE [LARGE SCALE GENOMIC DNA]</scope>
    <source>
        <strain evidence="8">Arlian Lab</strain>
        <tissue evidence="8">Whole body</tissue>
    </source>
</reference>
<evidence type="ECO:0000313" key="8">
    <source>
        <dbReference type="EMBL" id="OTF71774.1"/>
    </source>
</evidence>
<evidence type="ECO:0000313" key="9">
    <source>
        <dbReference type="Proteomes" id="UP000194236"/>
    </source>
</evidence>
<protein>
    <recommendedName>
        <fullName evidence="7">Methionyl/Leucyl tRNA synthetase domain-containing protein</fullName>
    </recommendedName>
</protein>
<keyword evidence="6" id="KW-0030">Aminoacyl-tRNA synthetase</keyword>
<dbReference type="InterPro" id="IPR015413">
    <property type="entry name" value="Methionyl/Leucyl_tRNA_Synth"/>
</dbReference>
<keyword evidence="9" id="KW-1185">Reference proteome</keyword>
<dbReference type="EMBL" id="MUJZ01059346">
    <property type="protein sequence ID" value="OTF71774.1"/>
    <property type="molecule type" value="Genomic_DNA"/>
</dbReference>
<sequence>MDIRVSGKDLIQNHLTYMLYNHTAIWNDHPEFWPRSVRTNGHLLLNNEKMSKSTGNFLTLHDAILKYSADGVRFALADAGDAIEDANFVEKQAENGLLKLYAFIEWCREMVDHLDLLRNDDPNV</sequence>
<dbReference type="GO" id="GO:0004823">
    <property type="term" value="F:leucine-tRNA ligase activity"/>
    <property type="evidence" value="ECO:0007669"/>
    <property type="project" value="InterPro"/>
</dbReference>
<dbReference type="AlphaFoldDB" id="A0A1Y3AVD9"/>
<gene>
    <name evidence="8" type="ORF">BLA29_014085</name>
</gene>
<evidence type="ECO:0000256" key="2">
    <source>
        <dbReference type="ARBA" id="ARBA00022598"/>
    </source>
</evidence>
<dbReference type="InterPro" id="IPR004493">
    <property type="entry name" value="Leu-tRNA-synth_Ia_arc/euk"/>
</dbReference>
<dbReference type="InterPro" id="IPR014729">
    <property type="entry name" value="Rossmann-like_a/b/a_fold"/>
</dbReference>
<dbReference type="Pfam" id="PF09334">
    <property type="entry name" value="tRNA-synt_1g"/>
    <property type="match status" value="1"/>
</dbReference>
<evidence type="ECO:0000256" key="3">
    <source>
        <dbReference type="ARBA" id="ARBA00022741"/>
    </source>
</evidence>
<evidence type="ECO:0000256" key="1">
    <source>
        <dbReference type="ARBA" id="ARBA00005594"/>
    </source>
</evidence>
<comment type="caution">
    <text evidence="8">The sequence shown here is derived from an EMBL/GenBank/DDBJ whole genome shotgun (WGS) entry which is preliminary data.</text>
</comment>
<organism evidence="8 9">
    <name type="scientific">Euroglyphus maynei</name>
    <name type="common">Mayne's house dust mite</name>
    <dbReference type="NCBI Taxonomy" id="6958"/>
    <lineage>
        <taxon>Eukaryota</taxon>
        <taxon>Metazoa</taxon>
        <taxon>Ecdysozoa</taxon>
        <taxon>Arthropoda</taxon>
        <taxon>Chelicerata</taxon>
        <taxon>Arachnida</taxon>
        <taxon>Acari</taxon>
        <taxon>Acariformes</taxon>
        <taxon>Sarcoptiformes</taxon>
        <taxon>Astigmata</taxon>
        <taxon>Psoroptidia</taxon>
        <taxon>Analgoidea</taxon>
        <taxon>Pyroglyphidae</taxon>
        <taxon>Pyroglyphinae</taxon>
        <taxon>Euroglyphus</taxon>
    </lineage>
</organism>
<keyword evidence="5" id="KW-0648">Protein biosynthesis</keyword>
<dbReference type="SUPFAM" id="SSF52374">
    <property type="entry name" value="Nucleotidylyl transferase"/>
    <property type="match status" value="1"/>
</dbReference>
<accession>A0A1Y3AVD9</accession>
<name>A0A1Y3AVD9_EURMA</name>
<feature type="domain" description="Methionyl/Leucyl tRNA synthetase" evidence="7">
    <location>
        <begin position="5"/>
        <end position="93"/>
    </location>
</feature>
<dbReference type="PANTHER" id="PTHR45794:SF1">
    <property type="entry name" value="LEUCINE--TRNA LIGASE, CYTOPLASMIC"/>
    <property type="match status" value="1"/>
</dbReference>
<proteinExistence type="inferred from homology"/>
<dbReference type="GO" id="GO:0005524">
    <property type="term" value="F:ATP binding"/>
    <property type="evidence" value="ECO:0007669"/>
    <property type="project" value="UniProtKB-KW"/>
</dbReference>